<evidence type="ECO:0000313" key="1">
    <source>
        <dbReference type="EMBL" id="CAG8676059.1"/>
    </source>
</evidence>
<evidence type="ECO:0000313" key="2">
    <source>
        <dbReference type="Proteomes" id="UP000789831"/>
    </source>
</evidence>
<sequence>KPGFLQALQVVPSINLTHEEHYFAFDETLKTFRVKFIKENMTRQMTNSENLKQNIKVTQAESSQSVKDHQEALWKLITELKVEFSSSQPESHLLFAEVTQLIDVGFQQMFTCYESGIKRIITIVEQNIYHTVPQVKAG</sequence>
<reference evidence="1" key="1">
    <citation type="submission" date="2021-06" db="EMBL/GenBank/DDBJ databases">
        <authorList>
            <person name="Kallberg Y."/>
            <person name="Tangrot J."/>
            <person name="Rosling A."/>
        </authorList>
    </citation>
    <scope>NUCLEOTIDE SEQUENCE</scope>
    <source>
        <strain evidence="1">MT106</strain>
    </source>
</reference>
<feature type="non-terminal residue" evidence="1">
    <location>
        <position position="1"/>
    </location>
</feature>
<organism evidence="1 2">
    <name type="scientific">Ambispora gerdemannii</name>
    <dbReference type="NCBI Taxonomy" id="144530"/>
    <lineage>
        <taxon>Eukaryota</taxon>
        <taxon>Fungi</taxon>
        <taxon>Fungi incertae sedis</taxon>
        <taxon>Mucoromycota</taxon>
        <taxon>Glomeromycotina</taxon>
        <taxon>Glomeromycetes</taxon>
        <taxon>Archaeosporales</taxon>
        <taxon>Ambisporaceae</taxon>
        <taxon>Ambispora</taxon>
    </lineage>
</organism>
<dbReference type="Proteomes" id="UP000789831">
    <property type="component" value="Unassembled WGS sequence"/>
</dbReference>
<name>A0A9N9HC53_9GLOM</name>
<dbReference type="EMBL" id="CAJVPL010008909">
    <property type="protein sequence ID" value="CAG8676059.1"/>
    <property type="molecule type" value="Genomic_DNA"/>
</dbReference>
<dbReference type="AlphaFoldDB" id="A0A9N9HC53"/>
<protein>
    <submittedName>
        <fullName evidence="1">13414_t:CDS:1</fullName>
    </submittedName>
</protein>
<gene>
    <name evidence="1" type="ORF">AGERDE_LOCUS12466</name>
</gene>
<keyword evidence="2" id="KW-1185">Reference proteome</keyword>
<comment type="caution">
    <text evidence="1">The sequence shown here is derived from an EMBL/GenBank/DDBJ whole genome shotgun (WGS) entry which is preliminary data.</text>
</comment>
<proteinExistence type="predicted"/>
<dbReference type="OrthoDB" id="2309907at2759"/>
<accession>A0A9N9HC53</accession>